<accession>A0A7R9ICQ5</accession>
<dbReference type="SUPFAM" id="SSF52540">
    <property type="entry name" value="P-loop containing nucleoside triphosphate hydrolases"/>
    <property type="match status" value="1"/>
</dbReference>
<keyword evidence="9 12" id="KW-0009">Actin-binding</keyword>
<comment type="caution">
    <text evidence="12">Lacks conserved residue(s) required for the propagation of feature annotation.</text>
</comment>
<dbReference type="Pfam" id="PF00069">
    <property type="entry name" value="Pkinase"/>
    <property type="match status" value="1"/>
</dbReference>
<dbReference type="InterPro" id="IPR052409">
    <property type="entry name" value="Myosin-III_kinase_activity"/>
</dbReference>
<dbReference type="Gene3D" id="3.40.850.10">
    <property type="entry name" value="Kinesin motor domain"/>
    <property type="match status" value="1"/>
</dbReference>
<evidence type="ECO:0000259" key="14">
    <source>
        <dbReference type="PROSITE" id="PS50011"/>
    </source>
</evidence>
<evidence type="ECO:0000256" key="3">
    <source>
        <dbReference type="ARBA" id="ARBA00022490"/>
    </source>
</evidence>
<dbReference type="InterPro" id="IPR008271">
    <property type="entry name" value="Ser/Thr_kinase_AS"/>
</dbReference>
<evidence type="ECO:0000256" key="11">
    <source>
        <dbReference type="ARBA" id="ARBA00023273"/>
    </source>
</evidence>
<evidence type="ECO:0000256" key="6">
    <source>
        <dbReference type="ARBA" id="ARBA00022840"/>
    </source>
</evidence>
<organism evidence="16">
    <name type="scientific">Timema tahoe</name>
    <dbReference type="NCBI Taxonomy" id="61484"/>
    <lineage>
        <taxon>Eukaryota</taxon>
        <taxon>Metazoa</taxon>
        <taxon>Ecdysozoa</taxon>
        <taxon>Arthropoda</taxon>
        <taxon>Hexapoda</taxon>
        <taxon>Insecta</taxon>
        <taxon>Pterygota</taxon>
        <taxon>Neoptera</taxon>
        <taxon>Polyneoptera</taxon>
        <taxon>Phasmatodea</taxon>
        <taxon>Timematodea</taxon>
        <taxon>Timematoidea</taxon>
        <taxon>Timematidae</taxon>
        <taxon>Timema</taxon>
    </lineage>
</organism>
<dbReference type="Gene3D" id="1.20.58.530">
    <property type="match status" value="1"/>
</dbReference>
<keyword evidence="4" id="KW-0677">Repeat</keyword>
<dbReference type="Gene3D" id="1.20.5.4820">
    <property type="match status" value="1"/>
</dbReference>
<gene>
    <name evidence="16" type="ORF">TTEB3V08_LOCUS4064</name>
</gene>
<dbReference type="Gene3D" id="3.30.200.20">
    <property type="entry name" value="Phosphorylase Kinase, domain 1"/>
    <property type="match status" value="1"/>
</dbReference>
<name>A0A7R9ICQ5_9NEOP</name>
<dbReference type="PROSITE" id="PS50011">
    <property type="entry name" value="PROTEIN_KINASE_DOM"/>
    <property type="match status" value="1"/>
</dbReference>
<dbReference type="GO" id="GO:0042995">
    <property type="term" value="C:cell projection"/>
    <property type="evidence" value="ECO:0007669"/>
    <property type="project" value="UniProtKB-SubCell"/>
</dbReference>
<dbReference type="EMBL" id="OE001106">
    <property type="protein sequence ID" value="CAD7456019.1"/>
    <property type="molecule type" value="Genomic_DNA"/>
</dbReference>
<reference evidence="16" key="1">
    <citation type="submission" date="2020-11" db="EMBL/GenBank/DDBJ databases">
        <authorList>
            <person name="Tran Van P."/>
        </authorList>
    </citation>
    <scope>NUCLEOTIDE SEQUENCE</scope>
</reference>
<feature type="domain" description="Protein kinase" evidence="14">
    <location>
        <begin position="124"/>
        <end position="392"/>
    </location>
</feature>
<comment type="subcellular location">
    <subcellularLocation>
        <location evidence="2">Cell projection</location>
    </subcellularLocation>
    <subcellularLocation>
        <location evidence="1">Cytoplasm</location>
        <location evidence="1">Cytoskeleton</location>
    </subcellularLocation>
</comment>
<evidence type="ECO:0000256" key="10">
    <source>
        <dbReference type="ARBA" id="ARBA00023212"/>
    </source>
</evidence>
<dbReference type="GO" id="GO:0000146">
    <property type="term" value="F:microfilament motor activity"/>
    <property type="evidence" value="ECO:0007669"/>
    <property type="project" value="TreeGrafter"/>
</dbReference>
<keyword evidence="5 12" id="KW-0547">Nucleotide-binding</keyword>
<feature type="compositionally biased region" description="Basic and acidic residues" evidence="13">
    <location>
        <begin position="673"/>
        <end position="683"/>
    </location>
</feature>
<dbReference type="GO" id="GO:0004674">
    <property type="term" value="F:protein serine/threonine kinase activity"/>
    <property type="evidence" value="ECO:0007669"/>
    <property type="project" value="TreeGrafter"/>
</dbReference>
<evidence type="ECO:0000256" key="4">
    <source>
        <dbReference type="ARBA" id="ARBA00022737"/>
    </source>
</evidence>
<dbReference type="InterPro" id="IPR001609">
    <property type="entry name" value="Myosin_head_motor_dom-like"/>
</dbReference>
<comment type="similarity">
    <text evidence="12">Belongs to the TRAFAC class myosin-kinesin ATPase superfamily. Myosin family.</text>
</comment>
<feature type="binding site" evidence="12">
    <location>
        <begin position="536"/>
        <end position="543"/>
    </location>
    <ligand>
        <name>ATP</name>
        <dbReference type="ChEBI" id="CHEBI:30616"/>
    </ligand>
</feature>
<evidence type="ECO:0008006" key="17">
    <source>
        <dbReference type="Google" id="ProtNLM"/>
    </source>
</evidence>
<sequence>MVCGQPSRAPPTCGVTAGLDRISHKLVLVTSIKALSSASLKPILWDGGREGERRGVVLQPTKVSFRTNKNIWITETVDGARYRTGLAEKSYVWKYQFSREQEMAKNSPESGLQLDQLPDPGDRYSLGQKIGTGVSADVYEATDNQADWLGSRAYITTRYVIYECPSSCSSWRVAGKRVAVKVLSVERDALESYQEEYQVLRDLSHHPNLPDFYGIYLKKGKPRSGRDQLWFVMELCEGGTVMDLVRGLHHKSKKMCEEHIAFILKETIKSLIHLHECHVMHRDVKGSNILLTKEGEVKLETEEYPGQAQHDRRVTMLDGSGGITAIELGDGKPPFQDMHPTRALFQIMRNPPPTLYRPANWTQDYNDFIAECLEKNPEHRPYIMELMEHPFLTALPENDYHFAQELKAHLDDVAEKGRATRLPESNVRKNFLETGQNSPPQMMHTEDLAALDQITEDTILVELHERLKQGHSHTFVGDVLLVINPNEEQDIYGLKHHVQYQFKSRCDNAPHIFAVADRAYQDAMHHEEPQYVLLAGETLSGKTTNFLHLLKHLSYLGKSGNGSGDKLLQAVQIVHAMGNAATPINADSTRHMLQMEVTFTSTGKVSGAILWLFQLEKWRVTTSERHQANFHILYYFYDAMEADRNLERYHLDGGRRYRYLRTTKTEGSSEGSHGPREDPQGNVSKFRDFQKRLAALDFDKEQQDTLWCLLAAILLLGEVTFKDTEDKKAAEIENPDVLADVARLLGVDEKKFNWALNNYCVVEKGTAVRRRHTRKEAEEARDVLARGIYFRLVDWVVNVINHKLSFTRAVFGDKYSICLIDLFGFECFKKNHLEQLIVNTLNEQLQYHYAQRVFVWEMQEQEEEEIPIQTLQFYDNKPTVDELMSKPDGLFYLLDEASRSSRGSEIIIETLEGDSKNSRLRAIGRHEFTVAHYTGKVTYDTTEMADKNRDFLPPEMIETLRLSSDRVVQKLFTNQLSKTGNLTRYNTESHGEYSQTRRMRTASATFRTTSLEILRGLAVGAGSGGTHFVRCMRADLVGQPWGFQPEVVRQQLRALAVLETARARQKGYPHRVPFPEFIRRYKFLAFDFDETVDVTKENSRLLLVRLKMEGWVIGKSKVFLKYYNEEFLSRSYEMQVKKIIKVQTMMRAFLAKRNLAFKLRKLRSQDSGTCDPSTEIQETV</sequence>
<dbReference type="PANTHER" id="PTHR46256">
    <property type="entry name" value="AGAP011099-PA"/>
    <property type="match status" value="1"/>
</dbReference>
<keyword evidence="8 12" id="KW-0505">Motor protein</keyword>
<dbReference type="SMART" id="SM00242">
    <property type="entry name" value="MYSc"/>
    <property type="match status" value="1"/>
</dbReference>
<evidence type="ECO:0000256" key="12">
    <source>
        <dbReference type="PROSITE-ProRule" id="PRU00782"/>
    </source>
</evidence>
<dbReference type="PRINTS" id="PR00193">
    <property type="entry name" value="MYOSINHEAVY"/>
</dbReference>
<evidence type="ECO:0000259" key="15">
    <source>
        <dbReference type="PROSITE" id="PS51456"/>
    </source>
</evidence>
<dbReference type="PROSITE" id="PS00108">
    <property type="entry name" value="PROTEIN_KINASE_ST"/>
    <property type="match status" value="1"/>
</dbReference>
<dbReference type="InterPro" id="IPR011009">
    <property type="entry name" value="Kinase-like_dom_sf"/>
</dbReference>
<dbReference type="PANTHER" id="PTHR46256:SF2">
    <property type="entry name" value="NEITHER INACTIVATION NOR AFTERPOTENTIAL PROTEIN C"/>
    <property type="match status" value="1"/>
</dbReference>
<dbReference type="InterPro" id="IPR027417">
    <property type="entry name" value="P-loop_NTPase"/>
</dbReference>
<protein>
    <recommendedName>
        <fullName evidence="17">Neither inactivation nor afterpotential protein C</fullName>
    </recommendedName>
</protein>
<evidence type="ECO:0000256" key="13">
    <source>
        <dbReference type="SAM" id="MobiDB-lite"/>
    </source>
</evidence>
<dbReference type="Pfam" id="PF00063">
    <property type="entry name" value="Myosin_head"/>
    <property type="match status" value="1"/>
</dbReference>
<dbReference type="SUPFAM" id="SSF56112">
    <property type="entry name" value="Protein kinase-like (PK-like)"/>
    <property type="match status" value="1"/>
</dbReference>
<dbReference type="SMART" id="SM00220">
    <property type="entry name" value="S_TKc"/>
    <property type="match status" value="1"/>
</dbReference>
<dbReference type="Gene3D" id="1.10.10.820">
    <property type="match status" value="1"/>
</dbReference>
<evidence type="ECO:0000256" key="5">
    <source>
        <dbReference type="ARBA" id="ARBA00022741"/>
    </source>
</evidence>
<keyword evidence="10" id="KW-0206">Cytoskeleton</keyword>
<evidence type="ECO:0000256" key="9">
    <source>
        <dbReference type="ARBA" id="ARBA00023203"/>
    </source>
</evidence>
<feature type="domain" description="Myosin motor" evidence="15">
    <location>
        <begin position="443"/>
        <end position="1136"/>
    </location>
</feature>
<evidence type="ECO:0000256" key="2">
    <source>
        <dbReference type="ARBA" id="ARBA00004316"/>
    </source>
</evidence>
<dbReference type="InterPro" id="IPR036961">
    <property type="entry name" value="Kinesin_motor_dom_sf"/>
</dbReference>
<keyword evidence="7 12" id="KW-0518">Myosin</keyword>
<feature type="region of interest" description="Disordered" evidence="13">
    <location>
        <begin position="664"/>
        <end position="683"/>
    </location>
</feature>
<evidence type="ECO:0000256" key="1">
    <source>
        <dbReference type="ARBA" id="ARBA00004245"/>
    </source>
</evidence>
<dbReference type="AlphaFoldDB" id="A0A7R9ICQ5"/>
<dbReference type="GO" id="GO:0030832">
    <property type="term" value="P:regulation of actin filament length"/>
    <property type="evidence" value="ECO:0007669"/>
    <property type="project" value="TreeGrafter"/>
</dbReference>
<evidence type="ECO:0000256" key="7">
    <source>
        <dbReference type="ARBA" id="ARBA00023123"/>
    </source>
</evidence>
<dbReference type="GO" id="GO:0005524">
    <property type="term" value="F:ATP binding"/>
    <property type="evidence" value="ECO:0007669"/>
    <property type="project" value="UniProtKB-UniRule"/>
</dbReference>
<dbReference type="PROSITE" id="PS50096">
    <property type="entry name" value="IQ"/>
    <property type="match status" value="1"/>
</dbReference>
<dbReference type="GO" id="GO:0016459">
    <property type="term" value="C:myosin complex"/>
    <property type="evidence" value="ECO:0007669"/>
    <property type="project" value="UniProtKB-KW"/>
</dbReference>
<dbReference type="Gene3D" id="1.20.120.720">
    <property type="entry name" value="Myosin VI head, motor domain, U50 subdomain"/>
    <property type="match status" value="1"/>
</dbReference>
<dbReference type="PROSITE" id="PS51456">
    <property type="entry name" value="MYOSIN_MOTOR"/>
    <property type="match status" value="1"/>
</dbReference>
<keyword evidence="3" id="KW-0963">Cytoplasm</keyword>
<dbReference type="GO" id="GO:0003779">
    <property type="term" value="F:actin binding"/>
    <property type="evidence" value="ECO:0007669"/>
    <property type="project" value="UniProtKB-KW"/>
</dbReference>
<proteinExistence type="inferred from homology"/>
<dbReference type="InterPro" id="IPR000719">
    <property type="entry name" value="Prot_kinase_dom"/>
</dbReference>
<evidence type="ECO:0000313" key="16">
    <source>
        <dbReference type="EMBL" id="CAD7456019.1"/>
    </source>
</evidence>
<dbReference type="Gene3D" id="1.10.510.10">
    <property type="entry name" value="Transferase(Phosphotransferase) domain 1"/>
    <property type="match status" value="2"/>
</dbReference>
<keyword evidence="11" id="KW-0966">Cell projection</keyword>
<keyword evidence="6 12" id="KW-0067">ATP-binding</keyword>
<evidence type="ECO:0000256" key="8">
    <source>
        <dbReference type="ARBA" id="ARBA00023175"/>
    </source>
</evidence>